<dbReference type="PANTHER" id="PTHR23185">
    <property type="entry name" value="PROTEIN VIRILIZER HOMOLOG"/>
    <property type="match status" value="1"/>
</dbReference>
<sequence length="1891" mass="205769">MAGDSSMELLFLDTFKHQNAELTNVDVVRFPYGVLITEVRVIPPGIKAHSSLPDSRAFGETAPHAFQLDLFFNNVSKPTAPVFDRLGSLEYDENKSIVFRPSGKVNTDGLVLRGWYTCLTLAVYGSAERSHNRERDSPPPPPPPPTQQHPTASKRTVKHEWENEEQFNGSPPRPQPRGPRTPPGPPPPDDDDDDTLPVPGVCLCVCVCVCAHLHVCGHIYILLHMQVFVHLGACVPICVCDGSCCVAAGVMWWCVTGPVKEETVERGEDYLEPVSPERGSLPAEDPYSEPEPEEEDEGPGDEDEDEGRSEGSEAEEEEEEEEEEDGEEEMEDDGEGDDGYEQISSDEEDLESGAFKLPAFDLDYTPEDLASLPTVQYDPYERELRPLQHFTPPHITCYEAELNRLKATDPQDQTSPWAESSARLSELLETWGEGPEAERGAGWVTALEEIPALLAKGLSFLSVREPEAQKAQLKLLVEWVSEALNLDSALAQPIALNLRQLKAGAKLASSLAGCGGPALQALLECRAAARLVELLFAEHVSSALKLNALRCLDSIASEPAGIEALLRDGLRADEAASGYQRLVELFLLDQTVRVATAGAAVLQKGHFYEVLMDLQRMACSWAERQPAEGEAGEREREGAERESESAERDAEVGEGGEGETLEAEPGSPMDMAALLESSSLSEADLERLQGLLEELLHLLETAPHCMVQPPGKAFPTTARITGPPRARRPLSDTVPVIRAYMHAAHFLESLAVVLTSPATCAHVGVVQAVRELMRFLSQTQQGLLFLLSQHESTNVLLRLLTPLSQLPALLEGDGDEGGAAADGSLDDGFWVWLMHALHALQAVADLNGLEVAEGDSPDVLTTLHCLYLISFSSTGRSAVTHVLSLETNLSCLVNLLEHHAREGQGEGKARKSVAYNYACMLVLLVLQTSADLRMMERYATPLLAICKADENNAKLQELSKWLEPLEKLRFDISGIPALTDYIKQNLENLLTSEGVGLITALRVLCHIACPPAPVPGQQKDLKWNQAVIALFSAEGMDTFVKVLQKLVAVLLLPWRLHGPLGPTAQRLTALSAASCALRLLRTMLSELLGGGACEARDVRVPAACVALHMIACSAPPAGRLDAEELRVQADVADVLLTFTQAVSEQETGSEETVAGNSWSLMLKEVLSSILSAPENIYSSLNLLSELLPLPLPIQTTQALSAADVSVAMNTRKLWSVHLLAQARTLQEVLRCVCVSSCPPLLSMFRRVCVQLSDLAAPTALLVMRTLLEQLHEEAQQEGSSSQLTRLLALLDTLVSQRSCKAATLALLGGSVRTEGRGDGRGEDKLTEVLPCLLAMLLPPADASLTVQQNAELVASIIQSLCDQDISLIVSGSGEVCVSEAEQLANALPSRDMMPGICDSMSEVLGHTHGTYPLQVTCLRTMMFLTEHDYGLHHLKSSLKKHNCAVVSLLRRETATFTKESSELLSALLDFLRQILNTDSMVRNSPDEDMDTRSVALSVIDMKQLLQWRDDSAEHPLPELEKHITELFKEDDSLETLMENVVGLRQILESSGDAPGHTEPEIEPTLPAPELLQNQFNNRTVYVLSDMLDEQLRVFWLSPFQSDEMETEQDMVKVDLVALAQQCCPDLDLKAELERSFLSEPTSPGHSKPSKGFRLGKHKHETFITSSGKSEYVEPAKRAHIMAVPRGRGRGAFGQVSRPHDIFRQRKQNTSRPPSMHVDDFLAAEFKEVSLPTGLALPKRPPKGGGAKPPVRGLFTGGTRGRGFQSHTRFFTPPAPKSVLLAGNYPRREGGRGSTWSAPVTAVTHRGTYSEPRGGQSNFTRPLPSRQPPTGAYRLAPRDRVPRGRGTGLSWLSGGGLGVGGGGVSGSGRGQGKFSSSGSGGGRGRHVRSFTR</sequence>
<dbReference type="GO" id="GO:0008380">
    <property type="term" value="P:RNA splicing"/>
    <property type="evidence" value="ECO:0007669"/>
    <property type="project" value="UniProtKB-KW"/>
</dbReference>
<dbReference type="GO" id="GO:0036396">
    <property type="term" value="C:RNA N6-methyladenosine methyltransferase complex"/>
    <property type="evidence" value="ECO:0007669"/>
    <property type="project" value="TreeGrafter"/>
</dbReference>
<evidence type="ECO:0000313" key="8">
    <source>
        <dbReference type="Ensembl" id="ENSEEEP00000053983.1"/>
    </source>
</evidence>
<evidence type="ECO:0000256" key="6">
    <source>
        <dbReference type="SAM" id="MobiDB-lite"/>
    </source>
</evidence>
<keyword evidence="4" id="KW-0508">mRNA splicing</keyword>
<dbReference type="GO" id="GO:0006397">
    <property type="term" value="P:mRNA processing"/>
    <property type="evidence" value="ECO:0007669"/>
    <property type="project" value="UniProtKB-KW"/>
</dbReference>
<reference evidence="8" key="2">
    <citation type="submission" date="2025-08" db="UniProtKB">
        <authorList>
            <consortium name="Ensembl"/>
        </authorList>
    </citation>
    <scope>IDENTIFICATION</scope>
</reference>
<evidence type="ECO:0000256" key="3">
    <source>
        <dbReference type="ARBA" id="ARBA00022664"/>
    </source>
</evidence>
<comment type="similarity">
    <text evidence="2">Belongs to the vir family.</text>
</comment>
<dbReference type="InterPro" id="IPR016024">
    <property type="entry name" value="ARM-type_fold"/>
</dbReference>
<protein>
    <recommendedName>
        <fullName evidence="7">Virilizer N-terminal domain-containing protein</fullName>
    </recommendedName>
</protein>
<reference evidence="8 9" key="1">
    <citation type="submission" date="2020-05" db="EMBL/GenBank/DDBJ databases">
        <title>Electrophorus electricus (electric eel) genome, fEleEle1, primary haplotype.</title>
        <authorList>
            <person name="Myers G."/>
            <person name="Meyer A."/>
            <person name="Fedrigo O."/>
            <person name="Formenti G."/>
            <person name="Rhie A."/>
            <person name="Tracey A."/>
            <person name="Sims Y."/>
            <person name="Jarvis E.D."/>
        </authorList>
    </citation>
    <scope>NUCLEOTIDE SEQUENCE [LARGE SCALE GENOMIC DNA]</scope>
</reference>
<gene>
    <name evidence="8" type="primary">VIRMA</name>
</gene>
<feature type="region of interest" description="Disordered" evidence="6">
    <location>
        <begin position="264"/>
        <end position="348"/>
    </location>
</feature>
<dbReference type="Pfam" id="PF15912">
    <property type="entry name" value="VIR_N"/>
    <property type="match status" value="1"/>
</dbReference>
<feature type="compositionally biased region" description="Pro residues" evidence="6">
    <location>
        <begin position="171"/>
        <end position="187"/>
    </location>
</feature>
<feature type="compositionally biased region" description="Acidic residues" evidence="6">
    <location>
        <begin position="652"/>
        <end position="662"/>
    </location>
</feature>
<dbReference type="InterPro" id="IPR031801">
    <property type="entry name" value="VIR_N"/>
</dbReference>
<keyword evidence="5" id="KW-0539">Nucleus</keyword>
<dbReference type="Ensembl" id="ENSEEET00000057889.1">
    <property type="protein sequence ID" value="ENSEEEP00000053983.1"/>
    <property type="gene ID" value="ENSEEEG00000020187.2"/>
</dbReference>
<dbReference type="InterPro" id="IPR026736">
    <property type="entry name" value="Virilizer"/>
</dbReference>
<evidence type="ECO:0000256" key="4">
    <source>
        <dbReference type="ARBA" id="ARBA00023187"/>
    </source>
</evidence>
<accession>A0AAY5EAQ0</accession>
<feature type="compositionally biased region" description="Acidic residues" evidence="6">
    <location>
        <begin position="286"/>
        <end position="348"/>
    </location>
</feature>
<evidence type="ECO:0000256" key="5">
    <source>
        <dbReference type="ARBA" id="ARBA00023242"/>
    </source>
</evidence>
<evidence type="ECO:0000259" key="7">
    <source>
        <dbReference type="Pfam" id="PF15912"/>
    </source>
</evidence>
<evidence type="ECO:0000256" key="1">
    <source>
        <dbReference type="ARBA" id="ARBA00004123"/>
    </source>
</evidence>
<feature type="domain" description="Virilizer N-terminal" evidence="7">
    <location>
        <begin position="5"/>
        <end position="197"/>
    </location>
</feature>
<feature type="compositionally biased region" description="Basic and acidic residues" evidence="6">
    <location>
        <begin position="625"/>
        <end position="651"/>
    </location>
</feature>
<dbReference type="PANTHER" id="PTHR23185:SF0">
    <property type="entry name" value="PROTEIN VIRILIZER HOMOLOG"/>
    <property type="match status" value="1"/>
</dbReference>
<dbReference type="GO" id="GO:0003723">
    <property type="term" value="F:RNA binding"/>
    <property type="evidence" value="ECO:0007669"/>
    <property type="project" value="TreeGrafter"/>
</dbReference>
<feature type="compositionally biased region" description="Pro residues" evidence="6">
    <location>
        <begin position="138"/>
        <end position="147"/>
    </location>
</feature>
<name>A0AAY5EAQ0_ELEEL</name>
<dbReference type="GeneTree" id="ENSGT00390000002833"/>
<organism evidence="8 9">
    <name type="scientific">Electrophorus electricus</name>
    <name type="common">Electric eel</name>
    <name type="synonym">Gymnotus electricus</name>
    <dbReference type="NCBI Taxonomy" id="8005"/>
    <lineage>
        <taxon>Eukaryota</taxon>
        <taxon>Metazoa</taxon>
        <taxon>Chordata</taxon>
        <taxon>Craniata</taxon>
        <taxon>Vertebrata</taxon>
        <taxon>Euteleostomi</taxon>
        <taxon>Actinopterygii</taxon>
        <taxon>Neopterygii</taxon>
        <taxon>Teleostei</taxon>
        <taxon>Ostariophysi</taxon>
        <taxon>Gymnotiformes</taxon>
        <taxon>Gymnotoidei</taxon>
        <taxon>Gymnotidae</taxon>
        <taxon>Electrophorus</taxon>
    </lineage>
</organism>
<feature type="compositionally biased region" description="Gly residues" evidence="6">
    <location>
        <begin position="1852"/>
        <end position="1870"/>
    </location>
</feature>
<feature type="compositionally biased region" description="Basic residues" evidence="6">
    <location>
        <begin position="1882"/>
        <end position="1891"/>
    </location>
</feature>
<feature type="region of interest" description="Disordered" evidence="6">
    <location>
        <begin position="127"/>
        <end position="194"/>
    </location>
</feature>
<keyword evidence="3" id="KW-0507">mRNA processing</keyword>
<reference evidence="8" key="3">
    <citation type="submission" date="2025-09" db="UniProtKB">
        <authorList>
            <consortium name="Ensembl"/>
        </authorList>
    </citation>
    <scope>IDENTIFICATION</scope>
</reference>
<dbReference type="Proteomes" id="UP000314983">
    <property type="component" value="Chromosome 5"/>
</dbReference>
<dbReference type="GO" id="GO:0005634">
    <property type="term" value="C:nucleus"/>
    <property type="evidence" value="ECO:0007669"/>
    <property type="project" value="UniProtKB-SubCell"/>
</dbReference>
<feature type="region of interest" description="Disordered" evidence="6">
    <location>
        <begin position="1805"/>
        <end position="1891"/>
    </location>
</feature>
<keyword evidence="9" id="KW-1185">Reference proteome</keyword>
<feature type="region of interest" description="Disordered" evidence="6">
    <location>
        <begin position="625"/>
        <end position="666"/>
    </location>
</feature>
<feature type="compositionally biased region" description="Basic and acidic residues" evidence="6">
    <location>
        <begin position="128"/>
        <end position="137"/>
    </location>
</feature>
<evidence type="ECO:0000313" key="9">
    <source>
        <dbReference type="Proteomes" id="UP000314983"/>
    </source>
</evidence>
<dbReference type="SUPFAM" id="SSF48371">
    <property type="entry name" value="ARM repeat"/>
    <property type="match status" value="1"/>
</dbReference>
<comment type="subcellular location">
    <subcellularLocation>
        <location evidence="1">Nucleus</location>
    </subcellularLocation>
</comment>
<proteinExistence type="inferred from homology"/>
<evidence type="ECO:0000256" key="2">
    <source>
        <dbReference type="ARBA" id="ARBA00008371"/>
    </source>
</evidence>